<organism evidence="1">
    <name type="scientific">Vitis vinifera</name>
    <name type="common">Grape</name>
    <dbReference type="NCBI Taxonomy" id="29760"/>
    <lineage>
        <taxon>Eukaryota</taxon>
        <taxon>Viridiplantae</taxon>
        <taxon>Streptophyta</taxon>
        <taxon>Embryophyta</taxon>
        <taxon>Tracheophyta</taxon>
        <taxon>Spermatophyta</taxon>
        <taxon>Magnoliopsida</taxon>
        <taxon>eudicotyledons</taxon>
        <taxon>Gunneridae</taxon>
        <taxon>Pentapetalae</taxon>
        <taxon>rosids</taxon>
        <taxon>Vitales</taxon>
        <taxon>Vitaceae</taxon>
        <taxon>Viteae</taxon>
        <taxon>Vitis</taxon>
    </lineage>
</organism>
<dbReference type="Gene3D" id="3.30.530.20">
    <property type="match status" value="1"/>
</dbReference>
<dbReference type="Pfam" id="PF10604">
    <property type="entry name" value="Polyketide_cyc2"/>
    <property type="match status" value="1"/>
</dbReference>
<dbReference type="PANTHER" id="PTHR33789">
    <property type="entry name" value="LACHRYMATORY-FACTOR SYNTHASE"/>
    <property type="match status" value="1"/>
</dbReference>
<dbReference type="PANTHER" id="PTHR33789:SF11">
    <property type="entry name" value="OS05G0202300 PROTEIN"/>
    <property type="match status" value="1"/>
</dbReference>
<dbReference type="ExpressionAtlas" id="A5BHR3">
    <property type="expression patterns" value="baseline"/>
</dbReference>
<dbReference type="OrthoDB" id="1929286at2759"/>
<gene>
    <name evidence="1" type="ORF">VITISV_034796</name>
</gene>
<dbReference type="SUPFAM" id="SSF55961">
    <property type="entry name" value="Bet v1-like"/>
    <property type="match status" value="1"/>
</dbReference>
<dbReference type="InterPro" id="IPR019587">
    <property type="entry name" value="Polyketide_cyclase/dehydratase"/>
</dbReference>
<dbReference type="CDD" id="cd07821">
    <property type="entry name" value="PYR_PYL_RCAR_like"/>
    <property type="match status" value="1"/>
</dbReference>
<dbReference type="EMBL" id="AM459901">
    <property type="protein sequence ID" value="CAN83253.1"/>
    <property type="molecule type" value="Genomic_DNA"/>
</dbReference>
<dbReference type="InterPro" id="IPR053249">
    <property type="entry name" value="LFS"/>
</dbReference>
<sequence>MGVTTHISPSLMEEPEPRWEGKATAELKTTAPDQVWPLLEDFCGIHKWFPDLDTSYQVEGEKGKPGLTRYCANNPGESGVKWAKEKLLTMDPIQRCFSYEVLDNNIGFNSYVATIKVLPVDGGGCRIEWSFASGPIEGWRSDDLGSFVDSCLQFMAKKMEAAIKNEDGSSCG</sequence>
<dbReference type="GO" id="GO:0004864">
    <property type="term" value="F:protein phosphatase inhibitor activity"/>
    <property type="evidence" value="ECO:0007669"/>
    <property type="project" value="UniProtKB-ARBA"/>
</dbReference>
<evidence type="ECO:0000313" key="1">
    <source>
        <dbReference type="EMBL" id="CAN83253.1"/>
    </source>
</evidence>
<proteinExistence type="predicted"/>
<dbReference type="FunFam" id="3.30.530.20:FF:000064">
    <property type="entry name" value="Lachrymatory-factor synthase"/>
    <property type="match status" value="1"/>
</dbReference>
<name>A5BHR3_VITVI</name>
<reference evidence="1" key="1">
    <citation type="journal article" date="2007" name="PLoS ONE">
        <title>The first genome sequence of an elite grapevine cultivar (Pinot noir Vitis vinifera L.): coping with a highly heterozygous genome.</title>
        <authorList>
            <person name="Velasco R."/>
            <person name="Zharkikh A."/>
            <person name="Troggio M."/>
            <person name="Cartwright D.A."/>
            <person name="Cestaro A."/>
            <person name="Pruss D."/>
            <person name="Pindo M."/>
            <person name="FitzGerald L.M."/>
            <person name="Vezzulli S."/>
            <person name="Reid J."/>
            <person name="Malacarne G."/>
            <person name="Iliev D."/>
            <person name="Coppola G."/>
            <person name="Wardell B."/>
            <person name="Micheletti D."/>
            <person name="Macalma T."/>
            <person name="Facci M."/>
            <person name="Mitchell J.T."/>
            <person name="Perazzolli M."/>
            <person name="Eldredge G."/>
            <person name="Gatto P."/>
            <person name="Oyzerski R."/>
            <person name="Moretto M."/>
            <person name="Gutin N."/>
            <person name="Stefanini M."/>
            <person name="Chen Y."/>
            <person name="Segala C."/>
            <person name="Davenport C."/>
            <person name="Dematte L."/>
            <person name="Mraz A."/>
            <person name="Battilana J."/>
            <person name="Stormo K."/>
            <person name="Costa F."/>
            <person name="Tao Q."/>
            <person name="Si-Ammour A."/>
            <person name="Harkins T."/>
            <person name="Lackey A."/>
            <person name="Perbost C."/>
            <person name="Taillon B."/>
            <person name="Stella A."/>
            <person name="Solovyev V."/>
            <person name="Fawcett J.A."/>
            <person name="Sterck L."/>
            <person name="Vandepoele K."/>
            <person name="Grando S.M."/>
            <person name="Toppo S."/>
            <person name="Moser C."/>
            <person name="Lanchbury J."/>
            <person name="Bogden R."/>
            <person name="Skolnick M."/>
            <person name="Sgaramella V."/>
            <person name="Bhatnagar S.K."/>
            <person name="Fontana P."/>
            <person name="Gutin A."/>
            <person name="Van de Peer Y."/>
            <person name="Salamini F."/>
            <person name="Viola R."/>
        </authorList>
    </citation>
    <scope>NUCLEOTIDE SEQUENCE</scope>
</reference>
<protein>
    <recommendedName>
        <fullName evidence="2">Lachrymatory-factor synthase</fullName>
    </recommendedName>
</protein>
<evidence type="ECO:0008006" key="2">
    <source>
        <dbReference type="Google" id="ProtNLM"/>
    </source>
</evidence>
<dbReference type="InterPro" id="IPR023393">
    <property type="entry name" value="START-like_dom_sf"/>
</dbReference>
<dbReference type="AlphaFoldDB" id="A5BHR3"/>
<accession>A5BHR3</accession>